<gene>
    <name evidence="3" type="ORF">FPE_LOCUS475</name>
</gene>
<keyword evidence="4" id="KW-1185">Reference proteome</keyword>
<organism evidence="3 4">
    <name type="scientific">Fraxinus pennsylvanica</name>
    <dbReference type="NCBI Taxonomy" id="56036"/>
    <lineage>
        <taxon>Eukaryota</taxon>
        <taxon>Viridiplantae</taxon>
        <taxon>Streptophyta</taxon>
        <taxon>Embryophyta</taxon>
        <taxon>Tracheophyta</taxon>
        <taxon>Spermatophyta</taxon>
        <taxon>Magnoliopsida</taxon>
        <taxon>eudicotyledons</taxon>
        <taxon>Gunneridae</taxon>
        <taxon>Pentapetalae</taxon>
        <taxon>asterids</taxon>
        <taxon>lamiids</taxon>
        <taxon>Lamiales</taxon>
        <taxon>Oleaceae</taxon>
        <taxon>Oleeae</taxon>
        <taxon>Fraxinus</taxon>
    </lineage>
</organism>
<proteinExistence type="predicted"/>
<dbReference type="EMBL" id="OU503036">
    <property type="protein sequence ID" value="CAI9753044.1"/>
    <property type="molecule type" value="Genomic_DNA"/>
</dbReference>
<dbReference type="PANTHER" id="PTHR46354:SF4">
    <property type="entry name" value="PROTEIN DOG1-LIKE 3"/>
    <property type="match status" value="1"/>
</dbReference>
<feature type="domain" description="DOG1" evidence="2">
    <location>
        <begin position="1"/>
        <end position="215"/>
    </location>
</feature>
<dbReference type="PROSITE" id="PS51806">
    <property type="entry name" value="DOG1"/>
    <property type="match status" value="1"/>
</dbReference>
<evidence type="ECO:0000259" key="2">
    <source>
        <dbReference type="PROSITE" id="PS51806"/>
    </source>
</evidence>
<sequence>MKPTTSLKASTGSLRAGFSSKTSTRKNWCPLQGQSRKSPSWKSSLEDAFLWIGGWRPSITYHLLYSKSGLQLEARLAELIRGLSTGDLGDLYPNQLHQVNELQKDTIREEREITEKHAKLQETVADPSMVELSHVVTELLREERASAVEDSQVEATLTSKEDRLVEVMQTADDLRLKTLKQVVEVLTPAQSVHFFIAAAELHLRIHEWGKKLDNQNHTTNSPDLANGDGHSQ</sequence>
<dbReference type="GO" id="GO:0043565">
    <property type="term" value="F:sequence-specific DNA binding"/>
    <property type="evidence" value="ECO:0007669"/>
    <property type="project" value="InterPro"/>
</dbReference>
<dbReference type="InterPro" id="IPR051886">
    <property type="entry name" value="Seed_Dev/Stress_Resp_Reg"/>
</dbReference>
<feature type="region of interest" description="Disordered" evidence="1">
    <location>
        <begin position="213"/>
        <end position="232"/>
    </location>
</feature>
<accession>A0AAD1YKP8</accession>
<evidence type="ECO:0000313" key="3">
    <source>
        <dbReference type="EMBL" id="CAI9753044.1"/>
    </source>
</evidence>
<dbReference type="InterPro" id="IPR025422">
    <property type="entry name" value="TGA_domain"/>
</dbReference>
<feature type="region of interest" description="Disordered" evidence="1">
    <location>
        <begin position="1"/>
        <end position="40"/>
    </location>
</feature>
<dbReference type="AlphaFoldDB" id="A0AAD1YKP8"/>
<protein>
    <recommendedName>
        <fullName evidence="2">DOG1 domain-containing protein</fullName>
    </recommendedName>
</protein>
<dbReference type="Proteomes" id="UP000834106">
    <property type="component" value="Chromosome 1"/>
</dbReference>
<dbReference type="Pfam" id="PF14144">
    <property type="entry name" value="DOG1"/>
    <property type="match status" value="1"/>
</dbReference>
<name>A0AAD1YKP8_9LAMI</name>
<evidence type="ECO:0000313" key="4">
    <source>
        <dbReference type="Proteomes" id="UP000834106"/>
    </source>
</evidence>
<dbReference type="PANTHER" id="PTHR46354">
    <property type="entry name" value="DOG1 DOMAIN-CONTAINING PROTEIN"/>
    <property type="match status" value="1"/>
</dbReference>
<reference evidence="3" key="1">
    <citation type="submission" date="2023-05" db="EMBL/GenBank/DDBJ databases">
        <authorList>
            <person name="Huff M."/>
        </authorList>
    </citation>
    <scope>NUCLEOTIDE SEQUENCE</scope>
</reference>
<evidence type="ECO:0000256" key="1">
    <source>
        <dbReference type="SAM" id="MobiDB-lite"/>
    </source>
</evidence>
<dbReference type="GO" id="GO:0006351">
    <property type="term" value="P:DNA-templated transcription"/>
    <property type="evidence" value="ECO:0007669"/>
    <property type="project" value="InterPro"/>
</dbReference>
<feature type="compositionally biased region" description="Polar residues" evidence="1">
    <location>
        <begin position="215"/>
        <end position="232"/>
    </location>
</feature>